<dbReference type="Gene3D" id="3.30.40.10">
    <property type="entry name" value="Zinc/RING finger domain, C3HC4 (zinc finger)"/>
    <property type="match status" value="1"/>
</dbReference>
<dbReference type="PANTHER" id="PTHR45931">
    <property type="entry name" value="SI:CH211-59O9.10"/>
    <property type="match status" value="1"/>
</dbReference>
<dbReference type="AlphaFoldDB" id="A0A2R5LGQ8"/>
<sequence length="444" mass="49486">MFPHRRMPCHITILYVYSIVSMAALFHATLVAAEIVVIPPSNSTPEVKHILDQELSFSALVPEEGVPGLLTVASPITACEAIAPPPFPSNDTFAWFVLIARFECSLGDKARYAQEAGYDVAVIYDRKVHINPREAQQVLKHDSDDVDVNIYAVMVSEESGIKLRRYTYKDDYQVKLYPENFVNLISYVVPFLAIIGLCTVAIFCYVVGKYVRDWCKRRKSRLSKRHLRQIPTTKYKKGDAYETCAICIEDYVEGDKLRVLPCSHAYHCKCIDTWLLENRRTCPICKRKVRLPGMPPESESDDDDDDHDNRAFIVTERTPLLLSSSNAAIVRPGGTFQDVVHHSTEGATAASSSPSAASSANVTITRANLHGEAAASHSCPTTVSTVHSVNCDASTSDDEAALLARTSARSLRRLQQRRARAMRARRAAEEERMRRGETSGDLHV</sequence>
<evidence type="ECO:0000256" key="8">
    <source>
        <dbReference type="PROSITE-ProRule" id="PRU00175"/>
    </source>
</evidence>
<dbReference type="InterPro" id="IPR051834">
    <property type="entry name" value="RING_finger_E3_ligase"/>
</dbReference>
<dbReference type="InterPro" id="IPR003137">
    <property type="entry name" value="PA_domain"/>
</dbReference>
<dbReference type="Gene3D" id="3.50.30.30">
    <property type="match status" value="1"/>
</dbReference>
<dbReference type="SMART" id="SM00184">
    <property type="entry name" value="RING"/>
    <property type="match status" value="1"/>
</dbReference>
<reference evidence="12" key="1">
    <citation type="submission" date="2018-03" db="EMBL/GenBank/DDBJ databases">
        <title>The relapsing fever spirochete Borrelia turicatae persists in the highly oxidative environment of its soft-bodied tick vector.</title>
        <authorList>
            <person name="Bourret T.J."/>
            <person name="Boyle W.K."/>
            <person name="Valenzuela J.G."/>
            <person name="Oliveira F."/>
            <person name="Lopez J.E."/>
        </authorList>
    </citation>
    <scope>NUCLEOTIDE SEQUENCE</scope>
    <source>
        <strain evidence="12">Kansas strain/isolate</strain>
        <tissue evidence="12">Salivary glands</tissue>
    </source>
</reference>
<dbReference type="Pfam" id="PF02225">
    <property type="entry name" value="PA"/>
    <property type="match status" value="1"/>
</dbReference>
<keyword evidence="6 10" id="KW-1133">Transmembrane helix</keyword>
<dbReference type="GO" id="GO:0006511">
    <property type="term" value="P:ubiquitin-dependent protein catabolic process"/>
    <property type="evidence" value="ECO:0007669"/>
    <property type="project" value="TreeGrafter"/>
</dbReference>
<feature type="compositionally biased region" description="Basic and acidic residues" evidence="9">
    <location>
        <begin position="426"/>
        <end position="444"/>
    </location>
</feature>
<dbReference type="SUPFAM" id="SSF57850">
    <property type="entry name" value="RING/U-box"/>
    <property type="match status" value="1"/>
</dbReference>
<accession>A0A2R5LGQ8</accession>
<protein>
    <submittedName>
        <fullName evidence="12">Putative e3 ubiquitin-protein ligase rnf13</fullName>
    </submittedName>
</protein>
<feature type="region of interest" description="Disordered" evidence="9">
    <location>
        <begin position="421"/>
        <end position="444"/>
    </location>
</feature>
<organism evidence="12">
    <name type="scientific">Ornithodoros turicata</name>
    <dbReference type="NCBI Taxonomy" id="34597"/>
    <lineage>
        <taxon>Eukaryota</taxon>
        <taxon>Metazoa</taxon>
        <taxon>Ecdysozoa</taxon>
        <taxon>Arthropoda</taxon>
        <taxon>Chelicerata</taxon>
        <taxon>Arachnida</taxon>
        <taxon>Acari</taxon>
        <taxon>Parasitiformes</taxon>
        <taxon>Ixodida</taxon>
        <taxon>Ixodoidea</taxon>
        <taxon>Argasidae</taxon>
        <taxon>Ornithodorinae</taxon>
        <taxon>Ornithodoros</taxon>
    </lineage>
</organism>
<name>A0A2R5LGQ8_9ACAR</name>
<dbReference type="GO" id="GO:0005634">
    <property type="term" value="C:nucleus"/>
    <property type="evidence" value="ECO:0007669"/>
    <property type="project" value="TreeGrafter"/>
</dbReference>
<evidence type="ECO:0000256" key="10">
    <source>
        <dbReference type="SAM" id="Phobius"/>
    </source>
</evidence>
<evidence type="ECO:0000259" key="11">
    <source>
        <dbReference type="PROSITE" id="PS50089"/>
    </source>
</evidence>
<evidence type="ECO:0000256" key="2">
    <source>
        <dbReference type="ARBA" id="ARBA00022692"/>
    </source>
</evidence>
<evidence type="ECO:0000256" key="5">
    <source>
        <dbReference type="ARBA" id="ARBA00022833"/>
    </source>
</evidence>
<dbReference type="PROSITE" id="PS50089">
    <property type="entry name" value="ZF_RING_2"/>
    <property type="match status" value="1"/>
</dbReference>
<proteinExistence type="predicted"/>
<evidence type="ECO:0000256" key="4">
    <source>
        <dbReference type="ARBA" id="ARBA00022771"/>
    </source>
</evidence>
<evidence type="ECO:0000256" key="1">
    <source>
        <dbReference type="ARBA" id="ARBA00004370"/>
    </source>
</evidence>
<evidence type="ECO:0000256" key="7">
    <source>
        <dbReference type="ARBA" id="ARBA00023136"/>
    </source>
</evidence>
<keyword evidence="5" id="KW-0862">Zinc</keyword>
<dbReference type="EMBL" id="GGLE01004585">
    <property type="protein sequence ID" value="MBY08711.1"/>
    <property type="molecule type" value="Transcribed_RNA"/>
</dbReference>
<feature type="transmembrane region" description="Helical" evidence="10">
    <location>
        <begin position="12"/>
        <end position="38"/>
    </location>
</feature>
<evidence type="ECO:0000256" key="9">
    <source>
        <dbReference type="SAM" id="MobiDB-lite"/>
    </source>
</evidence>
<comment type="subcellular location">
    <subcellularLocation>
        <location evidence="1">Membrane</location>
    </subcellularLocation>
</comment>
<feature type="domain" description="RING-type" evidence="11">
    <location>
        <begin position="244"/>
        <end position="286"/>
    </location>
</feature>
<dbReference type="FunFam" id="3.30.40.10:FF:000824">
    <property type="entry name" value="E3 ubiquitin-protein ligase RNF13"/>
    <property type="match status" value="1"/>
</dbReference>
<keyword evidence="7 10" id="KW-0472">Membrane</keyword>
<dbReference type="PANTHER" id="PTHR45931:SF20">
    <property type="entry name" value="RING-TYPE E3 UBIQUITIN TRANSFERASE"/>
    <property type="match status" value="1"/>
</dbReference>
<evidence type="ECO:0000313" key="12">
    <source>
        <dbReference type="EMBL" id="MBY08711.1"/>
    </source>
</evidence>
<dbReference type="GO" id="GO:0016020">
    <property type="term" value="C:membrane"/>
    <property type="evidence" value="ECO:0007669"/>
    <property type="project" value="UniProtKB-SubCell"/>
</dbReference>
<dbReference type="InterPro" id="IPR013083">
    <property type="entry name" value="Znf_RING/FYVE/PHD"/>
</dbReference>
<keyword evidence="2 10" id="KW-0812">Transmembrane</keyword>
<dbReference type="Pfam" id="PF13639">
    <property type="entry name" value="zf-RING_2"/>
    <property type="match status" value="1"/>
</dbReference>
<dbReference type="GO" id="GO:0061630">
    <property type="term" value="F:ubiquitin protein ligase activity"/>
    <property type="evidence" value="ECO:0007669"/>
    <property type="project" value="TreeGrafter"/>
</dbReference>
<evidence type="ECO:0000256" key="6">
    <source>
        <dbReference type="ARBA" id="ARBA00022989"/>
    </source>
</evidence>
<evidence type="ECO:0000256" key="3">
    <source>
        <dbReference type="ARBA" id="ARBA00022723"/>
    </source>
</evidence>
<keyword evidence="4 8" id="KW-0863">Zinc-finger</keyword>
<dbReference type="InterPro" id="IPR001841">
    <property type="entry name" value="Znf_RING"/>
</dbReference>
<keyword evidence="3" id="KW-0479">Metal-binding</keyword>
<feature type="transmembrane region" description="Helical" evidence="10">
    <location>
        <begin position="184"/>
        <end position="208"/>
    </location>
</feature>
<dbReference type="GO" id="GO:0008270">
    <property type="term" value="F:zinc ion binding"/>
    <property type="evidence" value="ECO:0007669"/>
    <property type="project" value="UniProtKB-KW"/>
</dbReference>